<evidence type="ECO:0000256" key="1">
    <source>
        <dbReference type="SAM" id="Phobius"/>
    </source>
</evidence>
<sequence>MTQVVSAVSTGAGVLVVVLAAVRALLTRDVLVRLHLITPVTSVGGPLVGLGLAISNGWTTSTAQILVTVCLLALTGPVLGSATGRLLARTAGAGAEGDR</sequence>
<keyword evidence="3" id="KW-1185">Reference proteome</keyword>
<dbReference type="Proteomes" id="UP001596119">
    <property type="component" value="Unassembled WGS sequence"/>
</dbReference>
<dbReference type="InterPro" id="IPR005133">
    <property type="entry name" value="PhaG_MnhG_YufB"/>
</dbReference>
<dbReference type="EMBL" id="JBHSQK010000019">
    <property type="protein sequence ID" value="MFC5948687.1"/>
    <property type="molecule type" value="Genomic_DNA"/>
</dbReference>
<dbReference type="RefSeq" id="WP_379565740.1">
    <property type="nucleotide sequence ID" value="NZ_JBHSQK010000019.1"/>
</dbReference>
<protein>
    <submittedName>
        <fullName evidence="2">Monovalent cation/H(+) antiporter subunit G</fullName>
    </submittedName>
</protein>
<name>A0ABW1I4S6_9PSEU</name>
<feature type="transmembrane region" description="Helical" evidence="1">
    <location>
        <begin position="6"/>
        <end position="26"/>
    </location>
</feature>
<feature type="transmembrane region" description="Helical" evidence="1">
    <location>
        <begin position="33"/>
        <end position="55"/>
    </location>
</feature>
<feature type="transmembrane region" description="Helical" evidence="1">
    <location>
        <begin position="61"/>
        <end position="79"/>
    </location>
</feature>
<gene>
    <name evidence="2" type="ORF">ACFQH9_10420</name>
</gene>
<reference evidence="3" key="1">
    <citation type="journal article" date="2019" name="Int. J. Syst. Evol. Microbiol.">
        <title>The Global Catalogue of Microorganisms (GCM) 10K type strain sequencing project: providing services to taxonomists for standard genome sequencing and annotation.</title>
        <authorList>
            <consortium name="The Broad Institute Genomics Platform"/>
            <consortium name="The Broad Institute Genome Sequencing Center for Infectious Disease"/>
            <person name="Wu L."/>
            <person name="Ma J."/>
        </authorList>
    </citation>
    <scope>NUCLEOTIDE SEQUENCE [LARGE SCALE GENOMIC DNA]</scope>
    <source>
        <strain evidence="3">CGMCC 4.7397</strain>
    </source>
</reference>
<evidence type="ECO:0000313" key="3">
    <source>
        <dbReference type="Proteomes" id="UP001596119"/>
    </source>
</evidence>
<proteinExistence type="predicted"/>
<evidence type="ECO:0000313" key="2">
    <source>
        <dbReference type="EMBL" id="MFC5948687.1"/>
    </source>
</evidence>
<keyword evidence="1" id="KW-0472">Membrane</keyword>
<dbReference type="Pfam" id="PF03334">
    <property type="entry name" value="PhaG_MnhG_YufB"/>
    <property type="match status" value="1"/>
</dbReference>
<keyword evidence="1" id="KW-0812">Transmembrane</keyword>
<organism evidence="2 3">
    <name type="scientific">Pseudonocardia lutea</name>
    <dbReference type="NCBI Taxonomy" id="2172015"/>
    <lineage>
        <taxon>Bacteria</taxon>
        <taxon>Bacillati</taxon>
        <taxon>Actinomycetota</taxon>
        <taxon>Actinomycetes</taxon>
        <taxon>Pseudonocardiales</taxon>
        <taxon>Pseudonocardiaceae</taxon>
        <taxon>Pseudonocardia</taxon>
    </lineage>
</organism>
<accession>A0ABW1I4S6</accession>
<keyword evidence="1" id="KW-1133">Transmembrane helix</keyword>
<comment type="caution">
    <text evidence="2">The sequence shown here is derived from an EMBL/GenBank/DDBJ whole genome shotgun (WGS) entry which is preliminary data.</text>
</comment>